<accession>A0AAU9Q8D5</accession>
<sequence length="72" mass="8234">MNINIIARLTIKIQYVELVNITKTYNIDLLLLWLTKETKKNNDAITPSISTGTVPNDLIKPNVIIYNSIMIF</sequence>
<dbReference type="EMBL" id="CAKMTQ010000034">
    <property type="protein sequence ID" value="CAH1535388.1"/>
    <property type="molecule type" value="Genomic_DNA"/>
</dbReference>
<organism evidence="1 2">
    <name type="scientific">Vibrio owensii</name>
    <dbReference type="NCBI Taxonomy" id="696485"/>
    <lineage>
        <taxon>Bacteria</taxon>
        <taxon>Pseudomonadati</taxon>
        <taxon>Pseudomonadota</taxon>
        <taxon>Gammaproteobacteria</taxon>
        <taxon>Vibrionales</taxon>
        <taxon>Vibrionaceae</taxon>
        <taxon>Vibrio</taxon>
    </lineage>
</organism>
<dbReference type="AlphaFoldDB" id="A0AAU9Q8D5"/>
<dbReference type="Proteomes" id="UP001295420">
    <property type="component" value="Unassembled WGS sequence"/>
</dbReference>
<name>A0AAU9Q8D5_9VIBR</name>
<comment type="caution">
    <text evidence="1">The sequence shown here is derived from an EMBL/GenBank/DDBJ whole genome shotgun (WGS) entry which is preliminary data.</text>
</comment>
<reference evidence="1" key="1">
    <citation type="submission" date="2022-01" db="EMBL/GenBank/DDBJ databases">
        <authorList>
            <person name="Lagorce A."/>
        </authorList>
    </citation>
    <scope>NUCLEOTIDE SEQUENCE</scope>
    <source>
        <strain evidence="1">Th15_F1_D04</strain>
    </source>
</reference>
<proteinExistence type="predicted"/>
<gene>
    <name evidence="1" type="ORF">THF1D04_40172</name>
</gene>
<evidence type="ECO:0000313" key="2">
    <source>
        <dbReference type="Proteomes" id="UP001295420"/>
    </source>
</evidence>
<evidence type="ECO:0000313" key="1">
    <source>
        <dbReference type="EMBL" id="CAH1535388.1"/>
    </source>
</evidence>
<protein>
    <submittedName>
        <fullName evidence="1">Uncharacterized protein</fullName>
    </submittedName>
</protein>